<dbReference type="NCBIfam" id="TIGR03500">
    <property type="entry name" value="FliO_TIGR"/>
    <property type="match status" value="1"/>
</dbReference>
<comment type="similarity">
    <text evidence="6 7">Belongs to the FliO/MopB family.</text>
</comment>
<keyword evidence="2 7" id="KW-0812">Transmembrane</keyword>
<dbReference type="PANTHER" id="PTHR38766">
    <property type="entry name" value="FLAGELLAR PROTEIN FLIO"/>
    <property type="match status" value="1"/>
</dbReference>
<evidence type="ECO:0000313" key="9">
    <source>
        <dbReference type="Proteomes" id="UP000292627"/>
    </source>
</evidence>
<feature type="transmembrane region" description="Helical" evidence="7">
    <location>
        <begin position="30"/>
        <end position="51"/>
    </location>
</feature>
<keyword evidence="8" id="KW-0282">Flagellum</keyword>
<dbReference type="Proteomes" id="UP000292627">
    <property type="component" value="Unassembled WGS sequence"/>
</dbReference>
<evidence type="ECO:0000256" key="5">
    <source>
        <dbReference type="ARBA" id="ARBA00023143"/>
    </source>
</evidence>
<evidence type="ECO:0000256" key="7">
    <source>
        <dbReference type="RuleBase" id="RU362064"/>
    </source>
</evidence>
<comment type="subcellular location">
    <subcellularLocation>
        <location evidence="7">Cell membrane</location>
    </subcellularLocation>
    <subcellularLocation>
        <location evidence="7">Bacterial flagellum basal body</location>
    </subcellularLocation>
</comment>
<protein>
    <recommendedName>
        <fullName evidence="7">Flagellar protein</fullName>
    </recommendedName>
</protein>
<proteinExistence type="inferred from homology"/>
<gene>
    <name evidence="8" type="primary">fliO</name>
    <name evidence="8" type="ORF">EA660_03405</name>
</gene>
<organism evidence="8 9">
    <name type="scientific">Pseudoxanthomonas winnipegensis</name>
    <dbReference type="NCBI Taxonomy" id="2480810"/>
    <lineage>
        <taxon>Bacteria</taxon>
        <taxon>Pseudomonadati</taxon>
        <taxon>Pseudomonadota</taxon>
        <taxon>Gammaproteobacteria</taxon>
        <taxon>Lysobacterales</taxon>
        <taxon>Lysobacteraceae</taxon>
        <taxon>Pseudoxanthomonas</taxon>
    </lineage>
</organism>
<evidence type="ECO:0000256" key="2">
    <source>
        <dbReference type="ARBA" id="ARBA00022692"/>
    </source>
</evidence>
<dbReference type="Pfam" id="PF04347">
    <property type="entry name" value="FliO"/>
    <property type="match status" value="1"/>
</dbReference>
<evidence type="ECO:0000256" key="3">
    <source>
        <dbReference type="ARBA" id="ARBA00022989"/>
    </source>
</evidence>
<dbReference type="EMBL" id="SHMC01000001">
    <property type="protein sequence ID" value="TAA28881.1"/>
    <property type="molecule type" value="Genomic_DNA"/>
</dbReference>
<dbReference type="GO" id="GO:0009425">
    <property type="term" value="C:bacterial-type flagellum basal body"/>
    <property type="evidence" value="ECO:0007669"/>
    <property type="project" value="UniProtKB-SubCell"/>
</dbReference>
<reference evidence="8 9" key="1">
    <citation type="submission" date="2019-02" db="EMBL/GenBank/DDBJ databases">
        <title>WGS of Pseudoxanthomonas species novum from clinical isolates.</title>
        <authorList>
            <person name="Bernier A.-M."/>
            <person name="Bernard K."/>
            <person name="Vachon A."/>
        </authorList>
    </citation>
    <scope>NUCLEOTIDE SEQUENCE [LARGE SCALE GENOMIC DNA]</scope>
    <source>
        <strain evidence="8 9">NML171200</strain>
    </source>
</reference>
<dbReference type="InterPro" id="IPR052205">
    <property type="entry name" value="FliO/MopB"/>
</dbReference>
<keyword evidence="8" id="KW-0966">Cell projection</keyword>
<evidence type="ECO:0000313" key="8">
    <source>
        <dbReference type="EMBL" id="TAA28881.1"/>
    </source>
</evidence>
<comment type="caution">
    <text evidence="8">The sequence shown here is derived from an EMBL/GenBank/DDBJ whole genome shotgun (WGS) entry which is preliminary data.</text>
</comment>
<name>A0A4Q8LHD1_9GAMM</name>
<keyword evidence="8" id="KW-0969">Cilium</keyword>
<keyword evidence="5 7" id="KW-0975">Bacterial flagellum</keyword>
<dbReference type="PANTHER" id="PTHR38766:SF1">
    <property type="entry name" value="FLAGELLAR PROTEIN FLIO"/>
    <property type="match status" value="1"/>
</dbReference>
<dbReference type="OrthoDB" id="5741235at2"/>
<dbReference type="RefSeq" id="WP_130550360.1">
    <property type="nucleotide sequence ID" value="NZ_SHMC01000001.1"/>
</dbReference>
<evidence type="ECO:0000256" key="4">
    <source>
        <dbReference type="ARBA" id="ARBA00023136"/>
    </source>
</evidence>
<dbReference type="InterPro" id="IPR022781">
    <property type="entry name" value="Flagellar_biosynth_FliO"/>
</dbReference>
<dbReference type="GO" id="GO:0005886">
    <property type="term" value="C:plasma membrane"/>
    <property type="evidence" value="ECO:0007669"/>
    <property type="project" value="UniProtKB-SubCell"/>
</dbReference>
<keyword evidence="3 7" id="KW-1133">Transmembrane helix</keyword>
<keyword evidence="1 7" id="KW-1003">Cell membrane</keyword>
<evidence type="ECO:0000256" key="1">
    <source>
        <dbReference type="ARBA" id="ARBA00022475"/>
    </source>
</evidence>
<evidence type="ECO:0000256" key="6">
    <source>
        <dbReference type="ARBA" id="ARBA00037937"/>
    </source>
</evidence>
<dbReference type="GO" id="GO:0044781">
    <property type="term" value="P:bacterial-type flagellum organization"/>
    <property type="evidence" value="ECO:0007669"/>
    <property type="project" value="UniProtKB-UniRule"/>
</dbReference>
<accession>A0A4Q8LHD1</accession>
<dbReference type="AlphaFoldDB" id="A0A4Q8LHD1"/>
<sequence>MPGRPAAQATTTQIGAPAGAPAGGAGVGSIGGAVLALALVVGLILVLGWLAKRMPGIGGASNPALKVVGSLSLSPRERVVVVAVGDTQLVLGTGAGGTRVLHQLDTPLPLPQPKAPPAFAQVLAQHFGKKS</sequence>
<keyword evidence="4 7" id="KW-0472">Membrane</keyword>